<gene>
    <name evidence="1" type="ORF">M3202_06200</name>
</gene>
<dbReference type="Proteomes" id="UP001139179">
    <property type="component" value="Unassembled WGS sequence"/>
</dbReference>
<proteinExistence type="predicted"/>
<protein>
    <submittedName>
        <fullName evidence="1">Uncharacterized protein</fullName>
    </submittedName>
</protein>
<comment type="caution">
    <text evidence="1">The sequence shown here is derived from an EMBL/GenBank/DDBJ whole genome shotgun (WGS) entry which is preliminary data.</text>
</comment>
<reference evidence="1" key="1">
    <citation type="submission" date="2022-05" db="EMBL/GenBank/DDBJ databases">
        <title>Comparative Genomics of Spacecraft Associated Microbes.</title>
        <authorList>
            <person name="Tran M.T."/>
            <person name="Wright A."/>
            <person name="Seuylemezian A."/>
            <person name="Eisen J."/>
            <person name="Coil D."/>
        </authorList>
    </citation>
    <scope>NUCLEOTIDE SEQUENCE</scope>
    <source>
        <strain evidence="1">214.1.1</strain>
    </source>
</reference>
<dbReference type="EMBL" id="JAMBOL010000003">
    <property type="protein sequence ID" value="MCM3713670.1"/>
    <property type="molecule type" value="Genomic_DNA"/>
</dbReference>
<name>A0A9X2DPF0_9BACI</name>
<evidence type="ECO:0000313" key="1">
    <source>
        <dbReference type="EMBL" id="MCM3713670.1"/>
    </source>
</evidence>
<sequence length="57" mass="6905">MRYELVHFLQHTNDEQLMLAFMKNMDGKSLSTLFHYLSLTDDITKKRWLTIYENLIP</sequence>
<dbReference type="AlphaFoldDB" id="A0A9X2DPF0"/>
<organism evidence="1 2">
    <name type="scientific">Halalkalibacter oceani</name>
    <dbReference type="NCBI Taxonomy" id="1653776"/>
    <lineage>
        <taxon>Bacteria</taxon>
        <taxon>Bacillati</taxon>
        <taxon>Bacillota</taxon>
        <taxon>Bacilli</taxon>
        <taxon>Bacillales</taxon>
        <taxon>Bacillaceae</taxon>
        <taxon>Halalkalibacter</taxon>
    </lineage>
</organism>
<accession>A0A9X2DPF0</accession>
<keyword evidence="2" id="KW-1185">Reference proteome</keyword>
<evidence type="ECO:0000313" key="2">
    <source>
        <dbReference type="Proteomes" id="UP001139179"/>
    </source>
</evidence>
<dbReference type="RefSeq" id="WP_251222473.1">
    <property type="nucleotide sequence ID" value="NZ_JAMBOL010000003.1"/>
</dbReference>